<dbReference type="CDD" id="cd23720">
    <property type="entry name" value="ZF_RNaseIII_KREPB10"/>
    <property type="match status" value="1"/>
</dbReference>
<dbReference type="AlphaFoldDB" id="A0A3L6L9X2"/>
<reference evidence="1" key="1">
    <citation type="submission" date="2018-09" db="EMBL/GenBank/DDBJ databases">
        <title>whole genome sequence of T. equiperdum IVM-t1 strain.</title>
        <authorList>
            <person name="Suganuma K."/>
        </authorList>
    </citation>
    <scope>NUCLEOTIDE SEQUENCE [LARGE SCALE GENOMIC DNA]</scope>
    <source>
        <strain evidence="1">IVM-t1</strain>
    </source>
</reference>
<dbReference type="Proteomes" id="UP000266743">
    <property type="component" value="Chromosome 4"/>
</dbReference>
<protein>
    <submittedName>
        <fullName evidence="1">Uncharacterized protein</fullName>
    </submittedName>
</protein>
<proteinExistence type="predicted"/>
<gene>
    <name evidence="1" type="ORF">DPX39_040060900</name>
</gene>
<organism evidence="1">
    <name type="scientific">Trypanosoma brucei equiperdum</name>
    <dbReference type="NCBI Taxonomy" id="630700"/>
    <lineage>
        <taxon>Eukaryota</taxon>
        <taxon>Discoba</taxon>
        <taxon>Euglenozoa</taxon>
        <taxon>Kinetoplastea</taxon>
        <taxon>Metakinetoplastina</taxon>
        <taxon>Trypanosomatida</taxon>
        <taxon>Trypanosomatidae</taxon>
        <taxon>Trypanosoma</taxon>
    </lineage>
</organism>
<evidence type="ECO:0000313" key="1">
    <source>
        <dbReference type="EMBL" id="RHW72876.1"/>
    </source>
</evidence>
<name>A0A3L6L9X2_9TRYP</name>
<comment type="caution">
    <text evidence="1">The sequence shown here is derived from an EMBL/GenBank/DDBJ whole genome shotgun (WGS) entry which is preliminary data.</text>
</comment>
<accession>A0A3L6L9X2</accession>
<dbReference type="EMBL" id="QSBY01000004">
    <property type="protein sequence ID" value="RHW72876.1"/>
    <property type="molecule type" value="Genomic_DNA"/>
</dbReference>
<sequence length="398" mass="43922">MMYRWSPPSLSKKVKGDTFLSSLAQRAASVAATSSSRQEPGETLSNLRLGLRGSSTMCRSAFSLQSNQSLVGNRIFECPNKHIFLDTNASYCHLCREPLGVSSFTHLSDREHHNVQLFLFLSAAFPRGTLRDATDLSTTFAKTTWRAIGRGDNTAGESILYHPDEVMDDAARFCPRLLAAVKGGYAHTEQEALRRASLQSMLILLSSGSITSDGATRREPAVLGVFHGDVLPELAHSGERLFKGEVSRLIVEWFPALSAGVGTQITHKCWGRSNLESVFDALQLQTLINQRCSMAAVRGSGSGWKSTLMKGLTTKTEKATFMRLLMWELTTRNEDVGGATNDGVYLNKVDRLLLELTRKRLAFEMVYLQSLKYMQLADALLQEMSYPSLEDLVLIGAA</sequence>